<evidence type="ECO:0000313" key="2">
    <source>
        <dbReference type="EMBL" id="CCZ67820.1"/>
    </source>
</evidence>
<organism evidence="2 3">
    <name type="scientific">Mediterraneibacter gnavus CAG:126</name>
    <dbReference type="NCBI Taxonomy" id="1263106"/>
    <lineage>
        <taxon>Bacteria</taxon>
        <taxon>Bacillati</taxon>
        <taxon>Bacillota</taxon>
        <taxon>Clostridia</taxon>
        <taxon>Lachnospirales</taxon>
        <taxon>Lachnospiraceae</taxon>
        <taxon>Mediterraneibacter</taxon>
    </lineage>
</organism>
<keyword evidence="1" id="KW-1133">Transmembrane helix</keyword>
<dbReference type="Proteomes" id="UP000018114">
    <property type="component" value="Unassembled WGS sequence"/>
</dbReference>
<gene>
    <name evidence="2" type="ORF">BN481_00646</name>
</gene>
<dbReference type="EMBL" id="CBAL010000098">
    <property type="protein sequence ID" value="CCZ67820.1"/>
    <property type="molecule type" value="Genomic_DNA"/>
</dbReference>
<name>R5TQ60_MEDGN</name>
<sequence>MTDTVIVAIISLLGTLIGSFGGTQLVKYRIEQLEKKVEKHNSIVERTYILEEKVKVANHRIEDLERKSEE</sequence>
<evidence type="ECO:0000256" key="1">
    <source>
        <dbReference type="SAM" id="Phobius"/>
    </source>
</evidence>
<feature type="transmembrane region" description="Helical" evidence="1">
    <location>
        <begin position="6"/>
        <end position="26"/>
    </location>
</feature>
<keyword evidence="1" id="KW-0472">Membrane</keyword>
<protein>
    <submittedName>
        <fullName evidence="2">Uncharacterized protein</fullName>
    </submittedName>
</protein>
<accession>R5TQ60</accession>
<evidence type="ECO:0000313" key="3">
    <source>
        <dbReference type="Proteomes" id="UP000018114"/>
    </source>
</evidence>
<reference evidence="2" key="1">
    <citation type="submission" date="2012-11" db="EMBL/GenBank/DDBJ databases">
        <title>Dependencies among metagenomic species, viruses, plasmids and units of genetic variation.</title>
        <authorList>
            <person name="Nielsen H.B."/>
            <person name="Almeida M."/>
            <person name="Juncker A.S."/>
            <person name="Rasmussen S."/>
            <person name="Li J."/>
            <person name="Sunagawa S."/>
            <person name="Plichta D."/>
            <person name="Gautier L."/>
            <person name="Le Chatelier E."/>
            <person name="Peletier E."/>
            <person name="Bonde I."/>
            <person name="Nielsen T."/>
            <person name="Manichanh C."/>
            <person name="Arumugam M."/>
            <person name="Batto J."/>
            <person name="Santos M.B.Q.D."/>
            <person name="Blom N."/>
            <person name="Borruel N."/>
            <person name="Burgdorf K.S."/>
            <person name="Boumezbeur F."/>
            <person name="Casellas F."/>
            <person name="Dore J."/>
            <person name="Guarner F."/>
            <person name="Hansen T."/>
            <person name="Hildebrand F."/>
            <person name="Kaas R.S."/>
            <person name="Kennedy S."/>
            <person name="Kristiansen K."/>
            <person name="Kultima J.R."/>
            <person name="Leonard P."/>
            <person name="Levenez F."/>
            <person name="Lund O."/>
            <person name="Moumen B."/>
            <person name="Le Paslier D."/>
            <person name="Pons N."/>
            <person name="Pedersen O."/>
            <person name="Prifti E."/>
            <person name="Qin J."/>
            <person name="Raes J."/>
            <person name="Tap J."/>
            <person name="Tims S."/>
            <person name="Ussery D.W."/>
            <person name="Yamada T."/>
            <person name="MetaHit consortium"/>
            <person name="Renault P."/>
            <person name="Sicheritz-Ponten T."/>
            <person name="Bork P."/>
            <person name="Wang J."/>
            <person name="Brunak S."/>
            <person name="Ehrlich S.D."/>
        </authorList>
    </citation>
    <scope>NUCLEOTIDE SEQUENCE [LARGE SCALE GENOMIC DNA]</scope>
</reference>
<proteinExistence type="predicted"/>
<dbReference type="AlphaFoldDB" id="R5TQ60"/>
<comment type="caution">
    <text evidence="2">The sequence shown here is derived from an EMBL/GenBank/DDBJ whole genome shotgun (WGS) entry which is preliminary data.</text>
</comment>
<keyword evidence="1" id="KW-0812">Transmembrane</keyword>